<dbReference type="Pfam" id="PF02826">
    <property type="entry name" value="2-Hacid_dh_C"/>
    <property type="match status" value="1"/>
</dbReference>
<accession>A9WVD3</accession>
<dbReference type="GO" id="GO:0051287">
    <property type="term" value="F:NAD binding"/>
    <property type="evidence" value="ECO:0007669"/>
    <property type="project" value="InterPro"/>
</dbReference>
<dbReference type="eggNOG" id="COG1052">
    <property type="taxonomic scope" value="Bacteria"/>
</dbReference>
<dbReference type="Proteomes" id="UP000002007">
    <property type="component" value="Chromosome"/>
</dbReference>
<keyword evidence="2 5" id="KW-0560">Oxidoreductase</keyword>
<keyword evidence="6" id="KW-1185">Reference proteome</keyword>
<dbReference type="KEGG" id="rsa:RSal33209_3445"/>
<dbReference type="InterPro" id="IPR036291">
    <property type="entry name" value="NAD(P)-bd_dom_sf"/>
</dbReference>
<evidence type="ECO:0000256" key="1">
    <source>
        <dbReference type="ARBA" id="ARBA00005854"/>
    </source>
</evidence>
<protein>
    <submittedName>
        <fullName evidence="5">D-3-phosphoglycerate dehydrogenase</fullName>
        <ecNumber evidence="5">1.1.1.95</ecNumber>
    </submittedName>
</protein>
<dbReference type="Gene3D" id="3.40.50.720">
    <property type="entry name" value="NAD(P)-binding Rossmann-like Domain"/>
    <property type="match status" value="1"/>
</dbReference>
<evidence type="ECO:0000256" key="3">
    <source>
        <dbReference type="ARBA" id="ARBA00023027"/>
    </source>
</evidence>
<dbReference type="PANTHER" id="PTHR42789">
    <property type="entry name" value="D-ISOMER SPECIFIC 2-HYDROXYACID DEHYDROGENASE FAMILY PROTEIN (AFU_ORTHOLOGUE AFUA_6G10090)"/>
    <property type="match status" value="1"/>
</dbReference>
<dbReference type="GO" id="GO:0004617">
    <property type="term" value="F:phosphoglycerate dehydrogenase activity"/>
    <property type="evidence" value="ECO:0007669"/>
    <property type="project" value="UniProtKB-EC"/>
</dbReference>
<comment type="similarity">
    <text evidence="1">Belongs to the D-isomer specific 2-hydroxyacid dehydrogenase family.</text>
</comment>
<evidence type="ECO:0000259" key="4">
    <source>
        <dbReference type="Pfam" id="PF02826"/>
    </source>
</evidence>
<dbReference type="EC" id="1.1.1.95" evidence="5"/>
<sequence length="102" mass="11188">MYPQWRPTFLEYALGYAAAELSWALILASARQIPQQVASLKAGAWQMGVGRALRGRTLGIFGYGRIGKVVAGYGRAFGMKVLIWGRENSLNRPGVSGGFLRR</sequence>
<dbReference type="AlphaFoldDB" id="A9WVD3"/>
<organism evidence="5 6">
    <name type="scientific">Renibacterium salmoninarum (strain ATCC 33209 / DSM 20767 / JCM 11484 / NBRC 15589 / NCIMB 2235)</name>
    <dbReference type="NCBI Taxonomy" id="288705"/>
    <lineage>
        <taxon>Bacteria</taxon>
        <taxon>Bacillati</taxon>
        <taxon>Actinomycetota</taxon>
        <taxon>Actinomycetes</taxon>
        <taxon>Micrococcales</taxon>
        <taxon>Micrococcaceae</taxon>
        <taxon>Renibacterium</taxon>
    </lineage>
</organism>
<name>A9WVD3_RENSM</name>
<gene>
    <name evidence="5" type="ordered locus">RSal33209_3445</name>
</gene>
<evidence type="ECO:0000313" key="6">
    <source>
        <dbReference type="Proteomes" id="UP000002007"/>
    </source>
</evidence>
<keyword evidence="3" id="KW-0520">NAD</keyword>
<dbReference type="InterPro" id="IPR006140">
    <property type="entry name" value="D-isomer_DH_NAD-bd"/>
</dbReference>
<feature type="domain" description="D-isomer specific 2-hydroxyacid dehydrogenase NAD-binding" evidence="4">
    <location>
        <begin position="24"/>
        <end position="88"/>
    </location>
</feature>
<evidence type="ECO:0000313" key="5">
    <source>
        <dbReference type="EMBL" id="ABY25154.1"/>
    </source>
</evidence>
<dbReference type="RefSeq" id="WP_012246785.1">
    <property type="nucleotide sequence ID" value="NC_010168.1"/>
</dbReference>
<dbReference type="HOGENOM" id="CLU_2275168_0_0_11"/>
<dbReference type="PANTHER" id="PTHR42789:SF1">
    <property type="entry name" value="D-ISOMER SPECIFIC 2-HYDROXYACID DEHYDROGENASE FAMILY PROTEIN (AFU_ORTHOLOGUE AFUA_6G10090)"/>
    <property type="match status" value="1"/>
</dbReference>
<proteinExistence type="inferred from homology"/>
<dbReference type="InterPro" id="IPR050857">
    <property type="entry name" value="D-2-hydroxyacid_DH"/>
</dbReference>
<evidence type="ECO:0000256" key="2">
    <source>
        <dbReference type="ARBA" id="ARBA00023002"/>
    </source>
</evidence>
<reference evidence="6" key="1">
    <citation type="journal article" date="2008" name="J. Bacteriol.">
        <title>Genome sequence of the fish pathogen Renibacterium salmoninarum suggests reductive evolution away from an environmental Arthrobacter ancestor.</title>
        <authorList>
            <person name="Wiens G.D."/>
            <person name="Rockey D.D."/>
            <person name="Wu Z."/>
            <person name="Chang J."/>
            <person name="Levy R."/>
            <person name="Crane S."/>
            <person name="Chen D.S."/>
            <person name="Capri G.R."/>
            <person name="Burnett J.R."/>
            <person name="Sudheesh P.S."/>
            <person name="Schipma M.J."/>
            <person name="Burd H."/>
            <person name="Bhattacharyya A."/>
            <person name="Rhodes L.D."/>
            <person name="Kaul R."/>
            <person name="Strom M.S."/>
        </authorList>
    </citation>
    <scope>NUCLEOTIDE SEQUENCE [LARGE SCALE GENOMIC DNA]</scope>
    <source>
        <strain evidence="6">ATCC 33209 / DSM 20767 / JCM 11484 / NBRC 15589 / NCIMB 2235</strain>
    </source>
</reference>
<dbReference type="SUPFAM" id="SSF51735">
    <property type="entry name" value="NAD(P)-binding Rossmann-fold domains"/>
    <property type="match status" value="1"/>
</dbReference>
<dbReference type="EMBL" id="CP000910">
    <property type="protein sequence ID" value="ABY25154.1"/>
    <property type="molecule type" value="Genomic_DNA"/>
</dbReference>
<dbReference type="STRING" id="288705.RSal33209_3445"/>